<dbReference type="STRING" id="443226.E9CVI6"/>
<name>E9CVI6_COCPS</name>
<accession>E9CVI6</accession>
<organism evidence="3">
    <name type="scientific">Coccidioides posadasii (strain RMSCC 757 / Silveira)</name>
    <name type="common">Valley fever fungus</name>
    <dbReference type="NCBI Taxonomy" id="443226"/>
    <lineage>
        <taxon>Eukaryota</taxon>
        <taxon>Fungi</taxon>
        <taxon>Dikarya</taxon>
        <taxon>Ascomycota</taxon>
        <taxon>Pezizomycotina</taxon>
        <taxon>Eurotiomycetes</taxon>
        <taxon>Eurotiomycetidae</taxon>
        <taxon>Onygenales</taxon>
        <taxon>Onygenaceae</taxon>
        <taxon>Coccidioides</taxon>
    </lineage>
</organism>
<feature type="non-terminal residue" evidence="2">
    <location>
        <position position="147"/>
    </location>
</feature>
<reference evidence="3" key="2">
    <citation type="submission" date="2010-03" db="EMBL/GenBank/DDBJ databases">
        <title>The genome sequence of Coccidioides posadasii strain Silveira.</title>
        <authorList>
            <consortium name="The Broad Institute Genome Sequencing Center for Infectious Disease"/>
            <person name="Neafsey D."/>
            <person name="Orbach M."/>
            <person name="Henn M.R."/>
            <person name="Cole G.T."/>
            <person name="Galgiani J."/>
            <person name="Gardner M.J."/>
            <person name="Kirkland T.N."/>
            <person name="Taylor J.W."/>
            <person name="Young S.K."/>
            <person name="Zeng Q."/>
            <person name="Koehrsen M."/>
            <person name="Alvarado L."/>
            <person name="Berlin A."/>
            <person name="Borenstein D."/>
            <person name="Chapman S.B."/>
            <person name="Chen Z."/>
            <person name="Engels R."/>
            <person name="Freedman E."/>
            <person name="Gellesch M."/>
            <person name="Goldberg J."/>
            <person name="Griggs A."/>
            <person name="Gujja S."/>
            <person name="Heilman E."/>
            <person name="Heiman D."/>
            <person name="Howarth C."/>
            <person name="Jen D."/>
            <person name="Larson L."/>
            <person name="Mehta T."/>
            <person name="Neiman D."/>
            <person name="Park D."/>
            <person name="Pearson M."/>
            <person name="Richards J."/>
            <person name="Roberts A."/>
            <person name="Saif S."/>
            <person name="Shea T."/>
            <person name="Shenoy N."/>
            <person name="Sisk P."/>
            <person name="Stolte C."/>
            <person name="Sykes S."/>
            <person name="Walk T."/>
            <person name="White J."/>
            <person name="Yandava C."/>
            <person name="Haas B."/>
            <person name="Nusbaum C."/>
            <person name="Birren B."/>
        </authorList>
    </citation>
    <scope>NUCLEOTIDE SEQUENCE [LARGE SCALE GENOMIC DNA]</scope>
    <source>
        <strain evidence="3">RMSCC 757 / Silveira</strain>
    </source>
</reference>
<dbReference type="EMBL" id="GL636487">
    <property type="protein sequence ID" value="EFW21312.1"/>
    <property type="molecule type" value="Genomic_DNA"/>
</dbReference>
<keyword evidence="3" id="KW-1185">Reference proteome</keyword>
<dbReference type="VEuPathDB" id="FungiDB:CPSG_01469"/>
<protein>
    <submittedName>
        <fullName evidence="2">Uncharacterized protein</fullName>
    </submittedName>
</protein>
<sequence>MAPCALTSHHVNYLIWRQAMGKRQLCCSAHGTLILKGYPSLLTLIQKGLQYYDIEKSLDQNGNPISVSDVSFFGPSTAHPSIIVGIGDSVKAKDAEIARKPEPASEAFVHAAPKPDGEINGQSPKANIQPIAKKGAEASEPEGITHQ</sequence>
<evidence type="ECO:0000313" key="3">
    <source>
        <dbReference type="Proteomes" id="UP000002497"/>
    </source>
</evidence>
<gene>
    <name evidence="2" type="ORF">CPSG_01469</name>
</gene>
<dbReference type="AlphaFoldDB" id="E9CVI6"/>
<reference evidence="3" key="1">
    <citation type="journal article" date="2010" name="Genome Res.">
        <title>Population genomic sequencing of Coccidioides fungi reveals recent hybridization and transposon control.</title>
        <authorList>
            <person name="Neafsey D.E."/>
            <person name="Barker B.M."/>
            <person name="Sharpton T.J."/>
            <person name="Stajich J.E."/>
            <person name="Park D.J."/>
            <person name="Whiston E."/>
            <person name="Hung C.-Y."/>
            <person name="McMahan C."/>
            <person name="White J."/>
            <person name="Sykes S."/>
            <person name="Heiman D."/>
            <person name="Young S."/>
            <person name="Zeng Q."/>
            <person name="Abouelleil A."/>
            <person name="Aftuck L."/>
            <person name="Bessette D."/>
            <person name="Brown A."/>
            <person name="FitzGerald M."/>
            <person name="Lui A."/>
            <person name="Macdonald J.P."/>
            <person name="Priest M."/>
            <person name="Orbach M.J."/>
            <person name="Galgiani J.N."/>
            <person name="Kirkland T.N."/>
            <person name="Cole G.T."/>
            <person name="Birren B.W."/>
            <person name="Henn M.R."/>
            <person name="Taylor J.W."/>
            <person name="Rounsley S.D."/>
        </authorList>
    </citation>
    <scope>NUCLEOTIDE SEQUENCE [LARGE SCALE GENOMIC DNA]</scope>
    <source>
        <strain evidence="3">RMSCC 757 / Silveira</strain>
    </source>
</reference>
<proteinExistence type="predicted"/>
<dbReference type="HOGENOM" id="CLU_1772470_0_0_1"/>
<evidence type="ECO:0000313" key="2">
    <source>
        <dbReference type="EMBL" id="EFW21312.1"/>
    </source>
</evidence>
<feature type="region of interest" description="Disordered" evidence="1">
    <location>
        <begin position="99"/>
        <end position="147"/>
    </location>
</feature>
<dbReference type="VEuPathDB" id="FungiDB:D8B26_001526"/>
<evidence type="ECO:0000256" key="1">
    <source>
        <dbReference type="SAM" id="MobiDB-lite"/>
    </source>
</evidence>
<dbReference type="Proteomes" id="UP000002497">
    <property type="component" value="Unassembled WGS sequence"/>
</dbReference>